<feature type="binding site" evidence="8">
    <location>
        <position position="388"/>
    </location>
    <ligand>
        <name>L-serine</name>
        <dbReference type="ChEBI" id="CHEBI:33384"/>
    </ligand>
</feature>
<dbReference type="InterPro" id="IPR010978">
    <property type="entry name" value="tRNA-bd_arm"/>
</dbReference>
<feature type="binding site" evidence="9">
    <location>
        <begin position="268"/>
        <end position="271"/>
    </location>
    <ligand>
        <name>ATP</name>
        <dbReference type="ChEBI" id="CHEBI:30616"/>
    </ligand>
</feature>
<evidence type="ECO:0000256" key="1">
    <source>
        <dbReference type="ARBA" id="ARBA00012840"/>
    </source>
</evidence>
<dbReference type="GO" id="GO:0005737">
    <property type="term" value="C:cytoplasm"/>
    <property type="evidence" value="ECO:0007669"/>
    <property type="project" value="UniProtKB-UniRule"/>
</dbReference>
<dbReference type="CDD" id="cd00770">
    <property type="entry name" value="SerRS_core"/>
    <property type="match status" value="1"/>
</dbReference>
<evidence type="ECO:0000256" key="6">
    <source>
        <dbReference type="ARBA" id="ARBA00023146"/>
    </source>
</evidence>
<feature type="binding site" evidence="8">
    <location>
        <position position="252"/>
    </location>
    <ligand>
        <name>L-serine</name>
        <dbReference type="ChEBI" id="CHEBI:33384"/>
    </ligand>
</feature>
<comment type="caution">
    <text evidence="12">The sequence shown here is derived from an EMBL/GenBank/DDBJ whole genome shotgun (WGS) entry which is preliminary data.</text>
</comment>
<dbReference type="Pfam" id="PF00587">
    <property type="entry name" value="tRNA-synt_2b"/>
    <property type="match status" value="1"/>
</dbReference>
<keyword evidence="4 9" id="KW-0067">ATP-binding</keyword>
<organism evidence="12 13">
    <name type="scientific">Candidatus Magasanikbacteria bacterium CG10_big_fil_rev_8_21_14_0_10_36_16</name>
    <dbReference type="NCBI Taxonomy" id="1974645"/>
    <lineage>
        <taxon>Bacteria</taxon>
        <taxon>Candidatus Magasanikiibacteriota</taxon>
    </lineage>
</organism>
<reference evidence="13" key="1">
    <citation type="submission" date="2017-09" db="EMBL/GenBank/DDBJ databases">
        <title>Depth-based differentiation of microbial function through sediment-hosted aquifers and enrichment of novel symbionts in the deep terrestrial subsurface.</title>
        <authorList>
            <person name="Probst A.J."/>
            <person name="Ladd B."/>
            <person name="Jarett J.K."/>
            <person name="Geller-Mcgrath D.E."/>
            <person name="Sieber C.M.K."/>
            <person name="Emerson J.B."/>
            <person name="Anantharaman K."/>
            <person name="Thomas B.C."/>
            <person name="Malmstrom R."/>
            <person name="Stieglmeier M."/>
            <person name="Klingl A."/>
            <person name="Woyke T."/>
            <person name="Ryan C.M."/>
            <person name="Banfield J.F."/>
        </authorList>
    </citation>
    <scope>NUCLEOTIDE SEQUENCE [LARGE SCALE GENOMIC DNA]</scope>
</reference>
<dbReference type="GO" id="GO:0005524">
    <property type="term" value="F:ATP binding"/>
    <property type="evidence" value="ECO:0007669"/>
    <property type="project" value="UniProtKB-KW"/>
</dbReference>
<dbReference type="NCBIfam" id="TIGR00414">
    <property type="entry name" value="serS"/>
    <property type="match status" value="1"/>
</dbReference>
<keyword evidence="2 12" id="KW-0436">Ligase</keyword>
<dbReference type="PANTHER" id="PTHR11778">
    <property type="entry name" value="SERYL-TRNA SYNTHETASE"/>
    <property type="match status" value="1"/>
</dbReference>
<dbReference type="InterPro" id="IPR015866">
    <property type="entry name" value="Ser-tRNA-synth_1_N"/>
</dbReference>
<dbReference type="Gene3D" id="3.30.930.10">
    <property type="entry name" value="Bira Bifunctional Protein, Domain 2"/>
    <property type="match status" value="1"/>
</dbReference>
<dbReference type="PRINTS" id="PR00981">
    <property type="entry name" value="TRNASYNTHSER"/>
</dbReference>
<dbReference type="Pfam" id="PF02403">
    <property type="entry name" value="Seryl_tRNA_N"/>
    <property type="match status" value="1"/>
</dbReference>
<evidence type="ECO:0000256" key="3">
    <source>
        <dbReference type="ARBA" id="ARBA00022741"/>
    </source>
</evidence>
<feature type="binding site" evidence="8">
    <location>
        <position position="275"/>
    </location>
    <ligand>
        <name>L-serine</name>
        <dbReference type="ChEBI" id="CHEBI:33384"/>
    </ligand>
</feature>
<dbReference type="InterPro" id="IPR006195">
    <property type="entry name" value="aa-tRNA-synth_II"/>
</dbReference>
<dbReference type="InterPro" id="IPR002317">
    <property type="entry name" value="Ser-tRNA-ligase_type_1"/>
</dbReference>
<dbReference type="GO" id="GO:0004828">
    <property type="term" value="F:serine-tRNA ligase activity"/>
    <property type="evidence" value="ECO:0007669"/>
    <property type="project" value="UniProtKB-UniRule"/>
</dbReference>
<evidence type="ECO:0000256" key="10">
    <source>
        <dbReference type="SAM" id="MobiDB-lite"/>
    </source>
</evidence>
<sequence>MLDIKFIRDNSELVKKNCVNRRVKVDIDKLLDLDKQKREKMQEIENLRSKRNSGSKAKPTDEEIKQMREVGEKIKSLEEELQTIEKIYLDLMLQVPNMTHAKSPIGGEEDFVTVEERGNIPNFDFETKDHEELMLNLDLIDFERGAKVTGSKFYFVKNDMVRLNQAMLNYGIEILSNHGYNLVETPDLAKHEILLGAGFNPRGSEKQIYNIDDEDLSLVGTAEITMLGYHADEVLDLSSGPKKYAAMSHCFRTEAGAYGRTSKGLYRVHQFTKLEMFIFCKPEESEALHQELLNIEKEICDGLEIPYRVIDIPTGDLGGPAFRKYDLEAWMTMKAEPASAEASAGKDETKGGYGEITSTSNCTDYQARRLNIKYKRDEGKNEFVHTLNGTAVVLSRFPIAVIENNQQADGSIKVPKVLQKFVGKELITAK</sequence>
<dbReference type="GO" id="GO:0006434">
    <property type="term" value="P:seryl-tRNA aminoacylation"/>
    <property type="evidence" value="ECO:0007669"/>
    <property type="project" value="UniProtKB-UniRule"/>
</dbReference>
<gene>
    <name evidence="12" type="ORF">COU28_01765</name>
</gene>
<dbReference type="AlphaFoldDB" id="A0A2H0TYV4"/>
<dbReference type="InterPro" id="IPR033729">
    <property type="entry name" value="SerRS_core"/>
</dbReference>
<keyword evidence="5" id="KW-0648">Protein biosynthesis</keyword>
<evidence type="ECO:0000256" key="9">
    <source>
        <dbReference type="PIRSR" id="PIRSR001529-2"/>
    </source>
</evidence>
<dbReference type="Gene3D" id="1.10.287.40">
    <property type="entry name" value="Serine-tRNA synthetase, tRNA binding domain"/>
    <property type="match status" value="1"/>
</dbReference>
<dbReference type="InterPro" id="IPR042103">
    <property type="entry name" value="SerRS_1_N_sf"/>
</dbReference>
<evidence type="ECO:0000256" key="4">
    <source>
        <dbReference type="ARBA" id="ARBA00022840"/>
    </source>
</evidence>
<feature type="domain" description="Aminoacyl-transfer RNA synthetases class-II family profile" evidence="11">
    <location>
        <begin position="129"/>
        <end position="415"/>
    </location>
</feature>
<dbReference type="InterPro" id="IPR002314">
    <property type="entry name" value="aa-tRNA-synt_IIb"/>
</dbReference>
<feature type="binding site" evidence="9">
    <location>
        <begin position="355"/>
        <end position="358"/>
    </location>
    <ligand>
        <name>ATP</name>
        <dbReference type="ChEBI" id="CHEBI:30616"/>
    </ligand>
</feature>
<evidence type="ECO:0000256" key="7">
    <source>
        <dbReference type="NCBIfam" id="TIGR00414"/>
    </source>
</evidence>
<dbReference type="Proteomes" id="UP000230852">
    <property type="component" value="Unassembled WGS sequence"/>
</dbReference>
<dbReference type="SUPFAM" id="SSF46589">
    <property type="entry name" value="tRNA-binding arm"/>
    <property type="match status" value="1"/>
</dbReference>
<feature type="region of interest" description="Disordered" evidence="10">
    <location>
        <begin position="42"/>
        <end position="63"/>
    </location>
</feature>
<accession>A0A2H0TYV4</accession>
<keyword evidence="6" id="KW-0030">Aminoacyl-tRNA synthetase</keyword>
<proteinExistence type="predicted"/>
<dbReference type="EC" id="6.1.1.11" evidence="1 7"/>
<feature type="binding site" evidence="9">
    <location>
        <begin position="252"/>
        <end position="254"/>
    </location>
    <ligand>
        <name>ATP</name>
        <dbReference type="ChEBI" id="CHEBI:30616"/>
    </ligand>
</feature>
<feature type="site" description="Important for serine binding" evidence="8">
    <location>
        <position position="390"/>
    </location>
</feature>
<dbReference type="SUPFAM" id="SSF55681">
    <property type="entry name" value="Class II aaRS and biotin synthetases"/>
    <property type="match status" value="1"/>
</dbReference>
<protein>
    <recommendedName>
        <fullName evidence="1 7">Serine--tRNA ligase</fullName>
        <ecNumber evidence="1 7">6.1.1.11</ecNumber>
    </recommendedName>
</protein>
<dbReference type="InterPro" id="IPR045864">
    <property type="entry name" value="aa-tRNA-synth_II/BPL/LPL"/>
</dbReference>
<evidence type="ECO:0000259" key="11">
    <source>
        <dbReference type="PROSITE" id="PS50862"/>
    </source>
</evidence>
<dbReference type="PROSITE" id="PS50862">
    <property type="entry name" value="AA_TRNA_LIGASE_II"/>
    <property type="match status" value="1"/>
</dbReference>
<keyword evidence="3" id="KW-0547">Nucleotide-binding</keyword>
<evidence type="ECO:0000256" key="8">
    <source>
        <dbReference type="PIRSR" id="PIRSR001529-1"/>
    </source>
</evidence>
<evidence type="ECO:0000313" key="12">
    <source>
        <dbReference type="EMBL" id="PIR78406.1"/>
    </source>
</evidence>
<evidence type="ECO:0000256" key="2">
    <source>
        <dbReference type="ARBA" id="ARBA00022598"/>
    </source>
</evidence>
<evidence type="ECO:0000256" key="5">
    <source>
        <dbReference type="ARBA" id="ARBA00022917"/>
    </source>
</evidence>
<feature type="binding site" evidence="8">
    <location>
        <position position="221"/>
    </location>
    <ligand>
        <name>L-serine</name>
        <dbReference type="ChEBI" id="CHEBI:33384"/>
    </ligand>
</feature>
<name>A0A2H0TYV4_9BACT</name>
<dbReference type="PIRSF" id="PIRSF001529">
    <property type="entry name" value="Ser-tRNA-synth_IIa"/>
    <property type="match status" value="1"/>
</dbReference>
<dbReference type="EMBL" id="PFBU01000034">
    <property type="protein sequence ID" value="PIR78406.1"/>
    <property type="molecule type" value="Genomic_DNA"/>
</dbReference>
<evidence type="ECO:0000313" key="13">
    <source>
        <dbReference type="Proteomes" id="UP000230852"/>
    </source>
</evidence>